<proteinExistence type="predicted"/>
<evidence type="ECO:0000313" key="2">
    <source>
        <dbReference type="Proteomes" id="UP000221980"/>
    </source>
</evidence>
<dbReference type="Proteomes" id="UP000221980">
    <property type="component" value="Unassembled WGS sequence"/>
</dbReference>
<dbReference type="EMBL" id="NITZ01000097">
    <property type="protein sequence ID" value="PHM39251.1"/>
    <property type="molecule type" value="Genomic_DNA"/>
</dbReference>
<organism evidence="1 2">
    <name type="scientific">Xenorhabdus miraniensis</name>
    <dbReference type="NCBI Taxonomy" id="351674"/>
    <lineage>
        <taxon>Bacteria</taxon>
        <taxon>Pseudomonadati</taxon>
        <taxon>Pseudomonadota</taxon>
        <taxon>Gammaproteobacteria</taxon>
        <taxon>Enterobacterales</taxon>
        <taxon>Morganellaceae</taxon>
        <taxon>Xenorhabdus</taxon>
    </lineage>
</organism>
<name>A0A2D0J754_9GAMM</name>
<gene>
    <name evidence="1" type="ORF">Xmir_04429</name>
</gene>
<keyword evidence="2" id="KW-1185">Reference proteome</keyword>
<dbReference type="AlphaFoldDB" id="A0A2D0J754"/>
<accession>A0A2D0J754</accession>
<comment type="caution">
    <text evidence="1">The sequence shown here is derived from an EMBL/GenBank/DDBJ whole genome shotgun (WGS) entry which is preliminary data.</text>
</comment>
<evidence type="ECO:0000313" key="1">
    <source>
        <dbReference type="EMBL" id="PHM39251.1"/>
    </source>
</evidence>
<reference evidence="1 2" key="1">
    <citation type="journal article" date="2017" name="Nat. Microbiol.">
        <title>Natural product diversity associated with the nematode symbionts Photorhabdus and Xenorhabdus.</title>
        <authorList>
            <person name="Tobias N.J."/>
            <person name="Wolff H."/>
            <person name="Djahanschiri B."/>
            <person name="Grundmann F."/>
            <person name="Kronenwerth M."/>
            <person name="Shi Y.M."/>
            <person name="Simonyi S."/>
            <person name="Grun P."/>
            <person name="Shapiro-Ilan D."/>
            <person name="Pidot S.J."/>
            <person name="Stinear T.P."/>
            <person name="Ebersberger I."/>
            <person name="Bode H.B."/>
        </authorList>
    </citation>
    <scope>NUCLEOTIDE SEQUENCE [LARGE SCALE GENOMIC DNA]</scope>
    <source>
        <strain evidence="1 2">DSM 17902</strain>
    </source>
</reference>
<protein>
    <submittedName>
        <fullName evidence="1">Uncharacterized protein</fullName>
    </submittedName>
</protein>
<sequence>MQFNIQDIRNIFHQLGSVVTRTIQNNMDFLRKRVSFPDRPEEIRDVFSIDARIFTDHRVFNAL</sequence>